<accession>A0A6N2LN11</accession>
<protein>
    <recommendedName>
        <fullName evidence="5">Large ribosomal subunit protein eL24-related N-terminal domain-containing protein</fullName>
    </recommendedName>
</protein>
<keyword evidence="4" id="KW-0812">Transmembrane</keyword>
<evidence type="ECO:0000256" key="2">
    <source>
        <dbReference type="ARBA" id="ARBA00005647"/>
    </source>
</evidence>
<keyword evidence="4" id="KW-1133">Transmembrane helix</keyword>
<evidence type="ECO:0000313" key="6">
    <source>
        <dbReference type="EMBL" id="VFU41442.1"/>
    </source>
</evidence>
<evidence type="ECO:0000256" key="4">
    <source>
        <dbReference type="SAM" id="Phobius"/>
    </source>
</evidence>
<dbReference type="InterPro" id="IPR038630">
    <property type="entry name" value="L24e/L24_sf"/>
</dbReference>
<comment type="similarity">
    <text evidence="2">Belongs to the eukaryotic ribosomal protein eL24 family.</text>
</comment>
<evidence type="ECO:0000259" key="5">
    <source>
        <dbReference type="Pfam" id="PF01246"/>
    </source>
</evidence>
<feature type="domain" description="Large ribosomal subunit protein eL24-related N-terminal" evidence="5">
    <location>
        <begin position="66"/>
        <end position="98"/>
    </location>
</feature>
<feature type="domain" description="Large ribosomal subunit protein eL24-related N-terminal" evidence="5">
    <location>
        <begin position="1"/>
        <end position="32"/>
    </location>
</feature>
<dbReference type="EMBL" id="CAADRP010001563">
    <property type="protein sequence ID" value="VFU41442.1"/>
    <property type="molecule type" value="Genomic_DNA"/>
</dbReference>
<sequence>MRLEKCWFCSSTVYPGHGIQFVRNDAKRLKWYFERVSTAVSAIVHAPNWHVVWVDFVGLLVVGNPRSKCHKNFKMKRNPRKVKWTKAYRRLHGKDMTQDTTFEFERKRNRPERYDRNLAENTLKAIKKIDKVEGQERQGAERGTKGIGAVIESWSRLLKRFEKTNLSRYPRSKSRFLNQKAIKIRQWKNDFLSQFFSCVIALFSVFLLFFFALCFSALLFCPVFCERDTGEGALAFLLMHSFVVKVTHGG</sequence>
<dbReference type="InterPro" id="IPR000988">
    <property type="entry name" value="Ribosomal_eL24-rel_N"/>
</dbReference>
<organism evidence="6">
    <name type="scientific">Salix viminalis</name>
    <name type="common">Common osier</name>
    <name type="synonym">Basket willow</name>
    <dbReference type="NCBI Taxonomy" id="40686"/>
    <lineage>
        <taxon>Eukaryota</taxon>
        <taxon>Viridiplantae</taxon>
        <taxon>Streptophyta</taxon>
        <taxon>Embryophyta</taxon>
        <taxon>Tracheophyta</taxon>
        <taxon>Spermatophyta</taxon>
        <taxon>Magnoliopsida</taxon>
        <taxon>eudicotyledons</taxon>
        <taxon>Gunneridae</taxon>
        <taxon>Pentapetalae</taxon>
        <taxon>rosids</taxon>
        <taxon>fabids</taxon>
        <taxon>Malpighiales</taxon>
        <taxon>Salicaceae</taxon>
        <taxon>Saliceae</taxon>
        <taxon>Salix</taxon>
    </lineage>
</organism>
<dbReference type="InterPro" id="IPR023442">
    <property type="entry name" value="Ribosomal_eL24_CS"/>
</dbReference>
<dbReference type="Pfam" id="PF01246">
    <property type="entry name" value="Ribosomal_L24e"/>
    <property type="match status" value="2"/>
</dbReference>
<dbReference type="PANTHER" id="PTHR10792:SF8">
    <property type="entry name" value="RIBOSOME BIOGENESIS PROTEIN RLP24-RELATED"/>
    <property type="match status" value="1"/>
</dbReference>
<comment type="subcellular location">
    <subcellularLocation>
        <location evidence="1">Nucleus</location>
    </subcellularLocation>
</comment>
<dbReference type="InterPro" id="IPR056366">
    <property type="entry name" value="Ribosomal_eL24"/>
</dbReference>
<dbReference type="GO" id="GO:0003735">
    <property type="term" value="F:structural constituent of ribosome"/>
    <property type="evidence" value="ECO:0007669"/>
    <property type="project" value="InterPro"/>
</dbReference>
<dbReference type="PROSITE" id="PS01073">
    <property type="entry name" value="RIBOSOMAL_L24E"/>
    <property type="match status" value="1"/>
</dbReference>
<dbReference type="PANTHER" id="PTHR10792">
    <property type="entry name" value="60S RIBOSOMAL PROTEIN L24"/>
    <property type="match status" value="1"/>
</dbReference>
<dbReference type="GO" id="GO:0005730">
    <property type="term" value="C:nucleolus"/>
    <property type="evidence" value="ECO:0007669"/>
    <property type="project" value="TreeGrafter"/>
</dbReference>
<gene>
    <name evidence="6" type="ORF">SVIM_LOCUS243878</name>
</gene>
<dbReference type="CDD" id="cd00472">
    <property type="entry name" value="Ribosomal_L24e_L24"/>
    <property type="match status" value="1"/>
</dbReference>
<reference evidence="6" key="1">
    <citation type="submission" date="2019-03" db="EMBL/GenBank/DDBJ databases">
        <authorList>
            <person name="Mank J."/>
            <person name="Almeida P."/>
        </authorList>
    </citation>
    <scope>NUCLEOTIDE SEQUENCE</scope>
    <source>
        <strain evidence="6">78183</strain>
    </source>
</reference>
<evidence type="ECO:0000256" key="3">
    <source>
        <dbReference type="ARBA" id="ARBA00023242"/>
    </source>
</evidence>
<evidence type="ECO:0000256" key="1">
    <source>
        <dbReference type="ARBA" id="ARBA00004123"/>
    </source>
</evidence>
<name>A0A6N2LN11_SALVM</name>
<keyword evidence="3" id="KW-0539">Nucleus</keyword>
<dbReference type="Gene3D" id="2.30.170.20">
    <property type="entry name" value="Ribosomal protein L24e"/>
    <property type="match status" value="2"/>
</dbReference>
<dbReference type="SUPFAM" id="SSF57716">
    <property type="entry name" value="Glucocorticoid receptor-like (DNA-binding domain)"/>
    <property type="match status" value="2"/>
</dbReference>
<feature type="transmembrane region" description="Helical" evidence="4">
    <location>
        <begin position="195"/>
        <end position="220"/>
    </location>
</feature>
<keyword evidence="4" id="KW-0472">Membrane</keyword>
<dbReference type="AlphaFoldDB" id="A0A6N2LN11"/>
<proteinExistence type="inferred from homology"/>
<dbReference type="GO" id="GO:0042273">
    <property type="term" value="P:ribosomal large subunit biogenesis"/>
    <property type="evidence" value="ECO:0007669"/>
    <property type="project" value="TreeGrafter"/>
</dbReference>